<dbReference type="Proteomes" id="UP001501411">
    <property type="component" value="Unassembled WGS sequence"/>
</dbReference>
<evidence type="ECO:0000313" key="15">
    <source>
        <dbReference type="Proteomes" id="UP001501411"/>
    </source>
</evidence>
<keyword evidence="3 12" id="KW-1134">Transmembrane beta strand</keyword>
<dbReference type="InterPro" id="IPR000531">
    <property type="entry name" value="Beta-barrel_TonB"/>
</dbReference>
<dbReference type="InterPro" id="IPR036942">
    <property type="entry name" value="Beta-barrel_TonB_sf"/>
</dbReference>
<evidence type="ECO:0000256" key="10">
    <source>
        <dbReference type="ARBA" id="ARBA00023136"/>
    </source>
</evidence>
<dbReference type="InterPro" id="IPR037066">
    <property type="entry name" value="Plug_dom_sf"/>
</dbReference>
<dbReference type="RefSeq" id="WP_345230941.1">
    <property type="nucleotide sequence ID" value="NZ_BAABIQ010000006.1"/>
</dbReference>
<evidence type="ECO:0000313" key="14">
    <source>
        <dbReference type="EMBL" id="GAA4786417.1"/>
    </source>
</evidence>
<comment type="similarity">
    <text evidence="12">Belongs to the TonB-dependent receptor family.</text>
</comment>
<dbReference type="Pfam" id="PF00593">
    <property type="entry name" value="TonB_dep_Rec_b-barrel"/>
    <property type="match status" value="1"/>
</dbReference>
<dbReference type="PANTHER" id="PTHR32552:SF68">
    <property type="entry name" value="FERRICHROME OUTER MEMBRANE TRANSPORTER_PHAGE RECEPTOR"/>
    <property type="match status" value="1"/>
</dbReference>
<keyword evidence="8" id="KW-0406">Ion transport</keyword>
<dbReference type="InterPro" id="IPR039426">
    <property type="entry name" value="TonB-dep_rcpt-like"/>
</dbReference>
<keyword evidence="4" id="KW-0410">Iron transport</keyword>
<evidence type="ECO:0000256" key="2">
    <source>
        <dbReference type="ARBA" id="ARBA00022448"/>
    </source>
</evidence>
<evidence type="ECO:0000256" key="9">
    <source>
        <dbReference type="ARBA" id="ARBA00023077"/>
    </source>
</evidence>
<evidence type="ECO:0000259" key="13">
    <source>
        <dbReference type="Pfam" id="PF00593"/>
    </source>
</evidence>
<accession>A0ABP9AXQ4</accession>
<reference evidence="15" key="1">
    <citation type="journal article" date="2019" name="Int. J. Syst. Evol. Microbiol.">
        <title>The Global Catalogue of Microorganisms (GCM) 10K type strain sequencing project: providing services to taxonomists for standard genome sequencing and annotation.</title>
        <authorList>
            <consortium name="The Broad Institute Genomics Platform"/>
            <consortium name="The Broad Institute Genome Sequencing Center for Infectious Disease"/>
            <person name="Wu L."/>
            <person name="Ma J."/>
        </authorList>
    </citation>
    <scope>NUCLEOTIDE SEQUENCE [LARGE SCALE GENOMIC DNA]</scope>
    <source>
        <strain evidence="15">JCM 18200</strain>
    </source>
</reference>
<name>A0ABP9AXQ4_9SPHI</name>
<dbReference type="SUPFAM" id="SSF56935">
    <property type="entry name" value="Porins"/>
    <property type="match status" value="1"/>
</dbReference>
<dbReference type="Gene3D" id="2.170.130.10">
    <property type="entry name" value="TonB-dependent receptor, plug domain"/>
    <property type="match status" value="1"/>
</dbReference>
<evidence type="ECO:0000256" key="1">
    <source>
        <dbReference type="ARBA" id="ARBA00004571"/>
    </source>
</evidence>
<evidence type="ECO:0000256" key="3">
    <source>
        <dbReference type="ARBA" id="ARBA00022452"/>
    </source>
</evidence>
<evidence type="ECO:0000256" key="6">
    <source>
        <dbReference type="ARBA" id="ARBA00022729"/>
    </source>
</evidence>
<keyword evidence="7" id="KW-0408">Iron</keyword>
<protein>
    <recommendedName>
        <fullName evidence="13">TonB-dependent receptor-like beta-barrel domain-containing protein</fullName>
    </recommendedName>
</protein>
<evidence type="ECO:0000256" key="11">
    <source>
        <dbReference type="ARBA" id="ARBA00023237"/>
    </source>
</evidence>
<sequence>MRNGVAVSNTAGPLYGDNIEQVDVLKGPASIQYGDIAPGSVMNLVTKKPLYYDYKRLEMKLGEHGLLRPTIDVSGPLNAGKTVLFRLNSSLEKSNSFRDEINNQTFLFAPTITWKITPKLSWNIEGVYNNDNRTADPGIISPDNTYEGLSKLRFNTFLGEPANVYRSTDENLFSTLSYQLSDNWKIRNITYYTKATRGYGWMSFDLNSLSDSGYVDRNYSAETGKYTGWGTTVDLLGTINWGLTRHHVLVGGEYLYDDRDRSLSGWGKLDEPINVYNPIYGQSTLIIDNQGTPGDPSSNRKRLGAYVQDQIALLHDRLQLLLGVRMNHIERASTWSTGDVPDVYKPDKQTIFNPRFGVLVKPVDWLSVFSSYTNSFEMNGQNRITGELLDPSDAHQYEVGFKTSLLQDRFGLTLATFKIDKKNISGYVTGLTAPPTFEHTNYSPESGTASYSGANHQSKGLELDINGRIIPDLFINAAFSYIDAKIVDDPAYPSGNQLGGSPKVIANLWLNYSFNKTVLKGFDVGGGYSFRSKNYATSYNLPTERVPNYGTVDVTLGYAFKNFFTRLNVSNITNEKSYTYGMYGGYYPLWTRRAVLSIGFNM</sequence>
<keyword evidence="15" id="KW-1185">Reference proteome</keyword>
<dbReference type="InterPro" id="IPR010105">
    <property type="entry name" value="TonB_sidphr_rcpt"/>
</dbReference>
<comment type="caution">
    <text evidence="14">The sequence shown here is derived from an EMBL/GenBank/DDBJ whole genome shotgun (WGS) entry which is preliminary data.</text>
</comment>
<keyword evidence="6" id="KW-0732">Signal</keyword>
<dbReference type="NCBIfam" id="TIGR01783">
    <property type="entry name" value="TonB-siderophor"/>
    <property type="match status" value="1"/>
</dbReference>
<feature type="domain" description="TonB-dependent receptor-like beta-barrel" evidence="13">
    <location>
        <begin position="115"/>
        <end position="572"/>
    </location>
</feature>
<keyword evidence="11 12" id="KW-0998">Cell outer membrane</keyword>
<keyword evidence="10 12" id="KW-0472">Membrane</keyword>
<dbReference type="PANTHER" id="PTHR32552">
    <property type="entry name" value="FERRICHROME IRON RECEPTOR-RELATED"/>
    <property type="match status" value="1"/>
</dbReference>
<dbReference type="CDD" id="cd01347">
    <property type="entry name" value="ligand_gated_channel"/>
    <property type="match status" value="1"/>
</dbReference>
<keyword evidence="5 12" id="KW-0812">Transmembrane</keyword>
<dbReference type="EMBL" id="BAABIQ010000006">
    <property type="protein sequence ID" value="GAA4786417.1"/>
    <property type="molecule type" value="Genomic_DNA"/>
</dbReference>
<evidence type="ECO:0000256" key="12">
    <source>
        <dbReference type="PROSITE-ProRule" id="PRU01360"/>
    </source>
</evidence>
<keyword evidence="9" id="KW-0798">TonB box</keyword>
<comment type="subcellular location">
    <subcellularLocation>
        <location evidence="1 12">Cell outer membrane</location>
        <topology evidence="1 12">Multi-pass membrane protein</topology>
    </subcellularLocation>
</comment>
<proteinExistence type="inferred from homology"/>
<evidence type="ECO:0000256" key="5">
    <source>
        <dbReference type="ARBA" id="ARBA00022692"/>
    </source>
</evidence>
<dbReference type="Gene3D" id="2.40.170.20">
    <property type="entry name" value="TonB-dependent receptor, beta-barrel domain"/>
    <property type="match status" value="1"/>
</dbReference>
<organism evidence="14 15">
    <name type="scientific">Olivibacter ginsenosidimutans</name>
    <dbReference type="NCBI Taxonomy" id="1176537"/>
    <lineage>
        <taxon>Bacteria</taxon>
        <taxon>Pseudomonadati</taxon>
        <taxon>Bacteroidota</taxon>
        <taxon>Sphingobacteriia</taxon>
        <taxon>Sphingobacteriales</taxon>
        <taxon>Sphingobacteriaceae</taxon>
        <taxon>Olivibacter</taxon>
    </lineage>
</organism>
<evidence type="ECO:0000256" key="8">
    <source>
        <dbReference type="ARBA" id="ARBA00023065"/>
    </source>
</evidence>
<dbReference type="PROSITE" id="PS52016">
    <property type="entry name" value="TONB_DEPENDENT_REC_3"/>
    <property type="match status" value="1"/>
</dbReference>
<gene>
    <name evidence="14" type="ORF">GCM10023231_13000</name>
</gene>
<evidence type="ECO:0000256" key="7">
    <source>
        <dbReference type="ARBA" id="ARBA00023004"/>
    </source>
</evidence>
<evidence type="ECO:0000256" key="4">
    <source>
        <dbReference type="ARBA" id="ARBA00022496"/>
    </source>
</evidence>
<keyword evidence="2 12" id="KW-0813">Transport</keyword>